<evidence type="ECO:0000256" key="3">
    <source>
        <dbReference type="ARBA" id="ARBA00022692"/>
    </source>
</evidence>
<keyword evidence="10" id="KW-0645">Protease</keyword>
<accession>A0A1G9MC99</accession>
<keyword evidence="3 7" id="KW-0812">Transmembrane</keyword>
<dbReference type="InterPro" id="IPR022764">
    <property type="entry name" value="Peptidase_S54_rhomboid_dom"/>
</dbReference>
<evidence type="ECO:0000256" key="6">
    <source>
        <dbReference type="ARBA" id="ARBA00023136"/>
    </source>
</evidence>
<comment type="similarity">
    <text evidence="2">Belongs to the peptidase S54 family.</text>
</comment>
<name>A0A1G9MC99_9BACT</name>
<proteinExistence type="inferred from homology"/>
<keyword evidence="5 7" id="KW-1133">Transmembrane helix</keyword>
<dbReference type="STRING" id="563176.SAMN04488090_1532"/>
<dbReference type="RefSeq" id="WP_093199962.1">
    <property type="nucleotide sequence ID" value="NZ_FNGS01000003.1"/>
</dbReference>
<evidence type="ECO:0000313" key="10">
    <source>
        <dbReference type="EMBL" id="SDL71621.1"/>
    </source>
</evidence>
<evidence type="ECO:0000256" key="4">
    <source>
        <dbReference type="ARBA" id="ARBA00022801"/>
    </source>
</evidence>
<evidence type="ECO:0000259" key="9">
    <source>
        <dbReference type="Pfam" id="PF20216"/>
    </source>
</evidence>
<dbReference type="SUPFAM" id="SSF144091">
    <property type="entry name" value="Rhomboid-like"/>
    <property type="match status" value="1"/>
</dbReference>
<keyword evidence="6 7" id="KW-0472">Membrane</keyword>
<dbReference type="AlphaFoldDB" id="A0A1G9MC99"/>
<dbReference type="PANTHER" id="PTHR43731:SF14">
    <property type="entry name" value="PRESENILIN-ASSOCIATED RHOMBOID-LIKE PROTEIN, MITOCHONDRIAL"/>
    <property type="match status" value="1"/>
</dbReference>
<dbReference type="Pfam" id="PF20216">
    <property type="entry name" value="DUF6576"/>
    <property type="match status" value="1"/>
</dbReference>
<dbReference type="Pfam" id="PF01694">
    <property type="entry name" value="Rhomboid"/>
    <property type="match status" value="1"/>
</dbReference>
<dbReference type="InterPro" id="IPR035952">
    <property type="entry name" value="Rhomboid-like_sf"/>
</dbReference>
<evidence type="ECO:0000256" key="2">
    <source>
        <dbReference type="ARBA" id="ARBA00009045"/>
    </source>
</evidence>
<comment type="subcellular location">
    <subcellularLocation>
        <location evidence="1">Membrane</location>
        <topology evidence="1">Multi-pass membrane protein</topology>
    </subcellularLocation>
</comment>
<gene>
    <name evidence="10" type="ORF">SAMN04488090_1532</name>
</gene>
<dbReference type="PANTHER" id="PTHR43731">
    <property type="entry name" value="RHOMBOID PROTEASE"/>
    <property type="match status" value="1"/>
</dbReference>
<evidence type="ECO:0000313" key="11">
    <source>
        <dbReference type="Proteomes" id="UP000198901"/>
    </source>
</evidence>
<evidence type="ECO:0000256" key="5">
    <source>
        <dbReference type="ARBA" id="ARBA00022989"/>
    </source>
</evidence>
<dbReference type="InterPro" id="IPR050925">
    <property type="entry name" value="Rhomboid_protease_S54"/>
</dbReference>
<dbReference type="InterPro" id="IPR046483">
    <property type="entry name" value="DUF6576"/>
</dbReference>
<dbReference type="OrthoDB" id="680602at2"/>
<dbReference type="GO" id="GO:0016020">
    <property type="term" value="C:membrane"/>
    <property type="evidence" value="ECO:0007669"/>
    <property type="project" value="UniProtKB-SubCell"/>
</dbReference>
<sequence length="301" mass="34172">MSGFIDDIKEAFSRRDNGLIQLILINVFVFLGLLVLQVSFSLSGKESYYTLVLDQLALKPNPAHLLYKPWTLLTYCFVHQNILHILFNMLFLFWFGQLVQEYLGSRRLVSLYMLGGLVGGLTFAALYNLVPLYRHWLDMPNVGASGAVYAVMLGAATLLPNYTFHVLIIGPVRIKYIAAFFVVVSFAQIPGSNAGGNITHLSGALFGYLYIRMLRRGTDLGQPVEAVLDFFKRLFSREPRPRMKVKYRSQTRTTYTAYSTTAEEFPDDDEIDAILDKISKSGYESLTREEKQKLYKASQKN</sequence>
<keyword evidence="11" id="KW-1185">Reference proteome</keyword>
<evidence type="ECO:0000256" key="1">
    <source>
        <dbReference type="ARBA" id="ARBA00004141"/>
    </source>
</evidence>
<feature type="transmembrane region" description="Helical" evidence="7">
    <location>
        <begin position="72"/>
        <end position="96"/>
    </location>
</feature>
<feature type="domain" description="Peptidase S54 rhomboid" evidence="8">
    <location>
        <begin position="69"/>
        <end position="215"/>
    </location>
</feature>
<protein>
    <submittedName>
        <fullName evidence="10">Membrane associated serine protease, rhomboid family</fullName>
    </submittedName>
</protein>
<dbReference type="GO" id="GO:0006508">
    <property type="term" value="P:proteolysis"/>
    <property type="evidence" value="ECO:0007669"/>
    <property type="project" value="UniProtKB-KW"/>
</dbReference>
<evidence type="ECO:0000259" key="8">
    <source>
        <dbReference type="Pfam" id="PF01694"/>
    </source>
</evidence>
<evidence type="ECO:0000256" key="7">
    <source>
        <dbReference type="SAM" id="Phobius"/>
    </source>
</evidence>
<feature type="transmembrane region" description="Helical" evidence="7">
    <location>
        <begin position="108"/>
        <end position="130"/>
    </location>
</feature>
<dbReference type="Proteomes" id="UP000198901">
    <property type="component" value="Unassembled WGS sequence"/>
</dbReference>
<feature type="domain" description="DUF6576" evidence="9">
    <location>
        <begin position="269"/>
        <end position="300"/>
    </location>
</feature>
<dbReference type="GO" id="GO:0004252">
    <property type="term" value="F:serine-type endopeptidase activity"/>
    <property type="evidence" value="ECO:0007669"/>
    <property type="project" value="InterPro"/>
</dbReference>
<feature type="transmembrane region" description="Helical" evidence="7">
    <location>
        <begin position="142"/>
        <end position="159"/>
    </location>
</feature>
<organism evidence="10 11">
    <name type="scientific">Siphonobacter aquaeclarae</name>
    <dbReference type="NCBI Taxonomy" id="563176"/>
    <lineage>
        <taxon>Bacteria</taxon>
        <taxon>Pseudomonadati</taxon>
        <taxon>Bacteroidota</taxon>
        <taxon>Cytophagia</taxon>
        <taxon>Cytophagales</taxon>
        <taxon>Cytophagaceae</taxon>
        <taxon>Siphonobacter</taxon>
    </lineage>
</organism>
<feature type="transmembrane region" description="Helical" evidence="7">
    <location>
        <begin position="19"/>
        <end position="40"/>
    </location>
</feature>
<dbReference type="EMBL" id="FNGS01000003">
    <property type="protein sequence ID" value="SDL71621.1"/>
    <property type="molecule type" value="Genomic_DNA"/>
</dbReference>
<dbReference type="Gene3D" id="1.20.1540.10">
    <property type="entry name" value="Rhomboid-like"/>
    <property type="match status" value="1"/>
</dbReference>
<keyword evidence="4" id="KW-0378">Hydrolase</keyword>
<feature type="transmembrane region" description="Helical" evidence="7">
    <location>
        <begin position="166"/>
        <end position="188"/>
    </location>
</feature>
<dbReference type="SMART" id="SM01160">
    <property type="entry name" value="DUF1751"/>
    <property type="match status" value="1"/>
</dbReference>
<reference evidence="10 11" key="1">
    <citation type="submission" date="2016-10" db="EMBL/GenBank/DDBJ databases">
        <authorList>
            <person name="de Groot N.N."/>
        </authorList>
    </citation>
    <scope>NUCLEOTIDE SEQUENCE [LARGE SCALE GENOMIC DNA]</scope>
    <source>
        <strain evidence="10 11">DSM 21668</strain>
    </source>
</reference>